<sequence>MRLKRRPFRAAFPLLAALAAAGTMVSAAPAAAEGKIVQRPAIVGASVMRWLNPAPRTDRSLSTRERKAMASRFDSRHGSGTYICTASGFGKRPSCFTR</sequence>
<feature type="chain" id="PRO_5020732472" evidence="1">
    <location>
        <begin position="33"/>
        <end position="98"/>
    </location>
</feature>
<evidence type="ECO:0000256" key="1">
    <source>
        <dbReference type="SAM" id="SignalP"/>
    </source>
</evidence>
<protein>
    <submittedName>
        <fullName evidence="2">Uncharacterized protein</fullName>
    </submittedName>
</protein>
<feature type="signal peptide" evidence="1">
    <location>
        <begin position="1"/>
        <end position="32"/>
    </location>
</feature>
<keyword evidence="1" id="KW-0732">Signal</keyword>
<reference evidence="2 3" key="1">
    <citation type="submission" date="2019-03" db="EMBL/GenBank/DDBJ databases">
        <title>Genomic Encyclopedia of Type Strains, Phase IV (KMG-IV): sequencing the most valuable type-strain genomes for metagenomic binning, comparative biology and taxonomic classification.</title>
        <authorList>
            <person name="Goeker M."/>
        </authorList>
    </citation>
    <scope>NUCLEOTIDE SEQUENCE [LARGE SCALE GENOMIC DNA]</scope>
    <source>
        <strain evidence="2 3">DSM 21153</strain>
    </source>
</reference>
<keyword evidence="3" id="KW-1185">Reference proteome</keyword>
<dbReference type="RefSeq" id="WP_132693305.1">
    <property type="nucleotide sequence ID" value="NZ_SLVM01000002.1"/>
</dbReference>
<accession>A0A4R1Z1S7</accession>
<evidence type="ECO:0000313" key="3">
    <source>
        <dbReference type="Proteomes" id="UP000295277"/>
    </source>
</evidence>
<gene>
    <name evidence="2" type="ORF">EV216_10290</name>
</gene>
<evidence type="ECO:0000313" key="2">
    <source>
        <dbReference type="EMBL" id="TCM87537.1"/>
    </source>
</evidence>
<dbReference type="Proteomes" id="UP000295277">
    <property type="component" value="Unassembled WGS sequence"/>
</dbReference>
<organism evidence="2 3">
    <name type="scientific">Rhodovulum steppense</name>
    <dbReference type="NCBI Taxonomy" id="540251"/>
    <lineage>
        <taxon>Bacteria</taxon>
        <taxon>Pseudomonadati</taxon>
        <taxon>Pseudomonadota</taxon>
        <taxon>Alphaproteobacteria</taxon>
        <taxon>Rhodobacterales</taxon>
        <taxon>Paracoccaceae</taxon>
        <taxon>Rhodovulum</taxon>
    </lineage>
</organism>
<proteinExistence type="predicted"/>
<comment type="caution">
    <text evidence="2">The sequence shown here is derived from an EMBL/GenBank/DDBJ whole genome shotgun (WGS) entry which is preliminary data.</text>
</comment>
<dbReference type="AlphaFoldDB" id="A0A4R1Z1S7"/>
<dbReference type="OrthoDB" id="7875306at2"/>
<name>A0A4R1Z1S7_9RHOB</name>
<dbReference type="EMBL" id="SLVM01000002">
    <property type="protein sequence ID" value="TCM87537.1"/>
    <property type="molecule type" value="Genomic_DNA"/>
</dbReference>